<proteinExistence type="inferred from homology"/>
<comment type="subcellular location">
    <subcellularLocation>
        <location evidence="1">Cell outer membrane</location>
        <topology evidence="1">Lipid-anchor</topology>
    </subcellularLocation>
</comment>
<dbReference type="Pfam" id="PF05433">
    <property type="entry name" value="Rick_17kDa_Anti"/>
    <property type="match status" value="1"/>
</dbReference>
<feature type="chain" id="PRO_5022907862" description="17 kDa surface antigen" evidence="6">
    <location>
        <begin position="21"/>
        <end position="152"/>
    </location>
</feature>
<feature type="signal peptide" evidence="6">
    <location>
        <begin position="1"/>
        <end position="20"/>
    </location>
</feature>
<sequence length="152" mass="17448">MRKFILAAMMAMTAAPVLVAADPALAQDRRDWRDDRRGNDRRDEWRNGRQYDWNRYDRRNGDHYDASRYYRDDRRYRERRLSRNDRVYRGDDGRYYCRRKDGTTGLIVGALAGGVLGNALDNGRSSLLGTVLGAAGGGLLGRSIDRGEARCR</sequence>
<evidence type="ECO:0000313" key="9">
    <source>
        <dbReference type="Proteomes" id="UP000322077"/>
    </source>
</evidence>
<keyword evidence="6" id="KW-0732">Signal</keyword>
<dbReference type="AlphaFoldDB" id="A0A5D9C1I9"/>
<evidence type="ECO:0000256" key="2">
    <source>
        <dbReference type="ARBA" id="ARBA00008681"/>
    </source>
</evidence>
<dbReference type="GO" id="GO:0009279">
    <property type="term" value="C:cell outer membrane"/>
    <property type="evidence" value="ECO:0007669"/>
    <property type="project" value="UniProtKB-SubCell"/>
</dbReference>
<evidence type="ECO:0000256" key="5">
    <source>
        <dbReference type="ARBA" id="ARBA00023288"/>
    </source>
</evidence>
<dbReference type="RefSeq" id="WP_149523701.1">
    <property type="nucleotide sequence ID" value="NZ_VTOU01000004.1"/>
</dbReference>
<evidence type="ECO:0000256" key="6">
    <source>
        <dbReference type="SAM" id="SignalP"/>
    </source>
</evidence>
<keyword evidence="5" id="KW-0449">Lipoprotein</keyword>
<dbReference type="Proteomes" id="UP000322077">
    <property type="component" value="Unassembled WGS sequence"/>
</dbReference>
<feature type="domain" description="Glycine zipper 2TM" evidence="7">
    <location>
        <begin position="105"/>
        <end position="144"/>
    </location>
</feature>
<keyword evidence="4" id="KW-0472">Membrane</keyword>
<accession>A0A5D9C1I9</accession>
<gene>
    <name evidence="8" type="ORF">FYJ91_18095</name>
</gene>
<comment type="similarity">
    <text evidence="2">Belongs to the rickettsiale 17 kDa surface antigen family.</text>
</comment>
<dbReference type="PANTHER" id="PTHR35603">
    <property type="match status" value="1"/>
</dbReference>
<evidence type="ECO:0000256" key="4">
    <source>
        <dbReference type="ARBA" id="ARBA00023136"/>
    </source>
</evidence>
<dbReference type="PANTHER" id="PTHR35603:SF2">
    <property type="entry name" value="OUTER MEMBRANE LIPOPROTEIN"/>
    <property type="match status" value="1"/>
</dbReference>
<protein>
    <recommendedName>
        <fullName evidence="3">17 kDa surface antigen</fullName>
    </recommendedName>
</protein>
<name>A0A5D9C1I9_9SPHN</name>
<evidence type="ECO:0000256" key="1">
    <source>
        <dbReference type="ARBA" id="ARBA00004459"/>
    </source>
</evidence>
<evidence type="ECO:0000259" key="7">
    <source>
        <dbReference type="Pfam" id="PF05433"/>
    </source>
</evidence>
<dbReference type="EMBL" id="VTOU01000004">
    <property type="protein sequence ID" value="TZG25162.1"/>
    <property type="molecule type" value="Genomic_DNA"/>
</dbReference>
<keyword evidence="9" id="KW-1185">Reference proteome</keyword>
<comment type="caution">
    <text evidence="8">The sequence shown here is derived from an EMBL/GenBank/DDBJ whole genome shotgun (WGS) entry which is preliminary data.</text>
</comment>
<dbReference type="InterPro" id="IPR008816">
    <property type="entry name" value="Gly_zipper_2TM_dom"/>
</dbReference>
<organism evidence="8 9">
    <name type="scientific">Sphingomonas montanisoli</name>
    <dbReference type="NCBI Taxonomy" id="2606412"/>
    <lineage>
        <taxon>Bacteria</taxon>
        <taxon>Pseudomonadati</taxon>
        <taxon>Pseudomonadota</taxon>
        <taxon>Alphaproteobacteria</taxon>
        <taxon>Sphingomonadales</taxon>
        <taxon>Sphingomonadaceae</taxon>
        <taxon>Sphingomonas</taxon>
    </lineage>
</organism>
<evidence type="ECO:0000256" key="3">
    <source>
        <dbReference type="ARBA" id="ARBA00015281"/>
    </source>
</evidence>
<dbReference type="InterPro" id="IPR051407">
    <property type="entry name" value="Bact_OM_lipoprot/Surf_antigen"/>
</dbReference>
<evidence type="ECO:0000313" key="8">
    <source>
        <dbReference type="EMBL" id="TZG25162.1"/>
    </source>
</evidence>
<reference evidence="8 9" key="1">
    <citation type="submission" date="2019-08" db="EMBL/GenBank/DDBJ databases">
        <authorList>
            <person name="Wang G."/>
            <person name="Xu Z."/>
        </authorList>
    </citation>
    <scope>NUCLEOTIDE SEQUENCE [LARGE SCALE GENOMIC DNA]</scope>
    <source>
        <strain evidence="8 9">ZX</strain>
    </source>
</reference>